<keyword evidence="6" id="KW-0675">Receptor</keyword>
<dbReference type="Gene3D" id="1.10.287.70">
    <property type="match status" value="1"/>
</dbReference>
<dbReference type="FunCoup" id="B4JWB3">
    <property type="interactions" value="21"/>
</dbReference>
<dbReference type="PANTHER" id="PTHR42643">
    <property type="entry name" value="IONOTROPIC RECEPTOR 20A-RELATED"/>
    <property type="match status" value="1"/>
</dbReference>
<evidence type="ECO:0000256" key="8">
    <source>
        <dbReference type="SAM" id="Phobius"/>
    </source>
</evidence>
<evidence type="ECO:0000256" key="2">
    <source>
        <dbReference type="ARBA" id="ARBA00022475"/>
    </source>
</evidence>
<dbReference type="EMBL" id="CH916375">
    <property type="protein sequence ID" value="EDV98251.1"/>
    <property type="molecule type" value="Genomic_DNA"/>
</dbReference>
<feature type="transmembrane region" description="Helical" evidence="8">
    <location>
        <begin position="162"/>
        <end position="180"/>
    </location>
</feature>
<dbReference type="HOGENOM" id="CLU_311754_0_0_1"/>
<evidence type="ECO:0000256" key="5">
    <source>
        <dbReference type="ARBA" id="ARBA00023136"/>
    </source>
</evidence>
<feature type="transmembrane region" description="Helical" evidence="8">
    <location>
        <begin position="697"/>
        <end position="717"/>
    </location>
</feature>
<dbReference type="AlphaFoldDB" id="B4JWB3"/>
<keyword evidence="7" id="KW-0325">Glycoprotein</keyword>
<keyword evidence="2" id="KW-1003">Cell membrane</keyword>
<keyword evidence="5 8" id="KW-0472">Membrane</keyword>
<evidence type="ECO:0000256" key="7">
    <source>
        <dbReference type="ARBA" id="ARBA00023180"/>
    </source>
</evidence>
<feature type="transmembrane region" description="Helical" evidence="8">
    <location>
        <begin position="888"/>
        <end position="912"/>
    </location>
</feature>
<evidence type="ECO:0000256" key="6">
    <source>
        <dbReference type="ARBA" id="ARBA00023170"/>
    </source>
</evidence>
<gene>
    <name evidence="9" type="primary">Dgri\GH23005</name>
    <name evidence="9" type="ORF">Dgri_GH23005</name>
</gene>
<proteinExistence type="predicted"/>
<evidence type="ECO:0000256" key="1">
    <source>
        <dbReference type="ARBA" id="ARBA00004651"/>
    </source>
</evidence>
<dbReference type="Proteomes" id="UP000001070">
    <property type="component" value="Unassembled WGS sequence"/>
</dbReference>
<feature type="transmembrane region" description="Helical" evidence="8">
    <location>
        <begin position="186"/>
        <end position="204"/>
    </location>
</feature>
<accession>B4JWB3</accession>
<dbReference type="PhylomeDB" id="B4JWB3"/>
<dbReference type="PANTHER" id="PTHR42643:SF41">
    <property type="entry name" value="IONOTROPIC RECEPTOR 20A-RELATED"/>
    <property type="match status" value="1"/>
</dbReference>
<reference evidence="9 10" key="1">
    <citation type="journal article" date="2007" name="Nature">
        <title>Evolution of genes and genomes on the Drosophila phylogeny.</title>
        <authorList>
            <consortium name="Drosophila 12 Genomes Consortium"/>
            <person name="Clark A.G."/>
            <person name="Eisen M.B."/>
            <person name="Smith D.R."/>
            <person name="Bergman C.M."/>
            <person name="Oliver B."/>
            <person name="Markow T.A."/>
            <person name="Kaufman T.C."/>
            <person name="Kellis M."/>
            <person name="Gelbart W."/>
            <person name="Iyer V.N."/>
            <person name="Pollard D.A."/>
            <person name="Sackton T.B."/>
            <person name="Larracuente A.M."/>
            <person name="Singh N.D."/>
            <person name="Abad J.P."/>
            <person name="Abt D.N."/>
            <person name="Adryan B."/>
            <person name="Aguade M."/>
            <person name="Akashi H."/>
            <person name="Anderson W.W."/>
            <person name="Aquadro C.F."/>
            <person name="Ardell D.H."/>
            <person name="Arguello R."/>
            <person name="Artieri C.G."/>
            <person name="Barbash D.A."/>
            <person name="Barker D."/>
            <person name="Barsanti P."/>
            <person name="Batterham P."/>
            <person name="Batzoglou S."/>
            <person name="Begun D."/>
            <person name="Bhutkar A."/>
            <person name="Blanco E."/>
            <person name="Bosak S.A."/>
            <person name="Bradley R.K."/>
            <person name="Brand A.D."/>
            <person name="Brent M.R."/>
            <person name="Brooks A.N."/>
            <person name="Brown R.H."/>
            <person name="Butlin R.K."/>
            <person name="Caggese C."/>
            <person name="Calvi B.R."/>
            <person name="Bernardo de Carvalho A."/>
            <person name="Caspi A."/>
            <person name="Castrezana S."/>
            <person name="Celniker S.E."/>
            <person name="Chang J.L."/>
            <person name="Chapple C."/>
            <person name="Chatterji S."/>
            <person name="Chinwalla A."/>
            <person name="Civetta A."/>
            <person name="Clifton S.W."/>
            <person name="Comeron J.M."/>
            <person name="Costello J.C."/>
            <person name="Coyne J.A."/>
            <person name="Daub J."/>
            <person name="David R.G."/>
            <person name="Delcher A.L."/>
            <person name="Delehaunty K."/>
            <person name="Do C.B."/>
            <person name="Ebling H."/>
            <person name="Edwards K."/>
            <person name="Eickbush T."/>
            <person name="Evans J.D."/>
            <person name="Filipski A."/>
            <person name="Findeiss S."/>
            <person name="Freyhult E."/>
            <person name="Fulton L."/>
            <person name="Fulton R."/>
            <person name="Garcia A.C."/>
            <person name="Gardiner A."/>
            <person name="Garfield D.A."/>
            <person name="Garvin B.E."/>
            <person name="Gibson G."/>
            <person name="Gilbert D."/>
            <person name="Gnerre S."/>
            <person name="Godfrey J."/>
            <person name="Good R."/>
            <person name="Gotea V."/>
            <person name="Gravely B."/>
            <person name="Greenberg A.J."/>
            <person name="Griffiths-Jones S."/>
            <person name="Gross S."/>
            <person name="Guigo R."/>
            <person name="Gustafson E.A."/>
            <person name="Haerty W."/>
            <person name="Hahn M.W."/>
            <person name="Halligan D.L."/>
            <person name="Halpern A.L."/>
            <person name="Halter G.M."/>
            <person name="Han M.V."/>
            <person name="Heger A."/>
            <person name="Hillier L."/>
            <person name="Hinrichs A.S."/>
            <person name="Holmes I."/>
            <person name="Hoskins R.A."/>
            <person name="Hubisz M.J."/>
            <person name="Hultmark D."/>
            <person name="Huntley M.A."/>
            <person name="Jaffe D.B."/>
            <person name="Jagadeeshan S."/>
            <person name="Jeck W.R."/>
            <person name="Johnson J."/>
            <person name="Jones C.D."/>
            <person name="Jordan W.C."/>
            <person name="Karpen G.H."/>
            <person name="Kataoka E."/>
            <person name="Keightley P.D."/>
            <person name="Kheradpour P."/>
            <person name="Kirkness E.F."/>
            <person name="Koerich L.B."/>
            <person name="Kristiansen K."/>
            <person name="Kudrna D."/>
            <person name="Kulathinal R.J."/>
            <person name="Kumar S."/>
            <person name="Kwok R."/>
            <person name="Lander E."/>
            <person name="Langley C.H."/>
            <person name="Lapoint R."/>
            <person name="Lazzaro B.P."/>
            <person name="Lee S.J."/>
            <person name="Levesque L."/>
            <person name="Li R."/>
            <person name="Lin C.F."/>
            <person name="Lin M.F."/>
            <person name="Lindblad-Toh K."/>
            <person name="Llopart A."/>
            <person name="Long M."/>
            <person name="Low L."/>
            <person name="Lozovsky E."/>
            <person name="Lu J."/>
            <person name="Luo M."/>
            <person name="Machado C.A."/>
            <person name="Makalowski W."/>
            <person name="Marzo M."/>
            <person name="Matsuda M."/>
            <person name="Matzkin L."/>
            <person name="McAllister B."/>
            <person name="McBride C.S."/>
            <person name="McKernan B."/>
            <person name="McKernan K."/>
            <person name="Mendez-Lago M."/>
            <person name="Minx P."/>
            <person name="Mollenhauer M.U."/>
            <person name="Montooth K."/>
            <person name="Mount S.M."/>
            <person name="Mu X."/>
            <person name="Myers E."/>
            <person name="Negre B."/>
            <person name="Newfeld S."/>
            <person name="Nielsen R."/>
            <person name="Noor M.A."/>
            <person name="O'Grady P."/>
            <person name="Pachter L."/>
            <person name="Papaceit M."/>
            <person name="Parisi M.J."/>
            <person name="Parisi M."/>
            <person name="Parts L."/>
            <person name="Pedersen J.S."/>
            <person name="Pesole G."/>
            <person name="Phillippy A.M."/>
            <person name="Ponting C.P."/>
            <person name="Pop M."/>
            <person name="Porcelli D."/>
            <person name="Powell J.R."/>
            <person name="Prohaska S."/>
            <person name="Pruitt K."/>
            <person name="Puig M."/>
            <person name="Quesneville H."/>
            <person name="Ram K.R."/>
            <person name="Rand D."/>
            <person name="Rasmussen M.D."/>
            <person name="Reed L.K."/>
            <person name="Reenan R."/>
            <person name="Reily A."/>
            <person name="Remington K.A."/>
            <person name="Rieger T.T."/>
            <person name="Ritchie M.G."/>
            <person name="Robin C."/>
            <person name="Rogers Y.H."/>
            <person name="Rohde C."/>
            <person name="Rozas J."/>
            <person name="Rubenfield M.J."/>
            <person name="Ruiz A."/>
            <person name="Russo S."/>
            <person name="Salzberg S.L."/>
            <person name="Sanchez-Gracia A."/>
            <person name="Saranga D.J."/>
            <person name="Sato H."/>
            <person name="Schaeffer S.W."/>
            <person name="Schatz M.C."/>
            <person name="Schlenke T."/>
            <person name="Schwartz R."/>
            <person name="Segarra C."/>
            <person name="Singh R.S."/>
            <person name="Sirot L."/>
            <person name="Sirota M."/>
            <person name="Sisneros N.B."/>
            <person name="Smith C.D."/>
            <person name="Smith T.F."/>
            <person name="Spieth J."/>
            <person name="Stage D.E."/>
            <person name="Stark A."/>
            <person name="Stephan W."/>
            <person name="Strausberg R.L."/>
            <person name="Strempel S."/>
            <person name="Sturgill D."/>
            <person name="Sutton G."/>
            <person name="Sutton G.G."/>
            <person name="Tao W."/>
            <person name="Teichmann S."/>
            <person name="Tobari Y.N."/>
            <person name="Tomimura Y."/>
            <person name="Tsolas J.M."/>
            <person name="Valente V.L."/>
            <person name="Venter E."/>
            <person name="Venter J.C."/>
            <person name="Vicario S."/>
            <person name="Vieira F.G."/>
            <person name="Vilella A.J."/>
            <person name="Villasante A."/>
            <person name="Walenz B."/>
            <person name="Wang J."/>
            <person name="Wasserman M."/>
            <person name="Watts T."/>
            <person name="Wilson D."/>
            <person name="Wilson R.K."/>
            <person name="Wing R.A."/>
            <person name="Wolfner M.F."/>
            <person name="Wong A."/>
            <person name="Wong G.K."/>
            <person name="Wu C.I."/>
            <person name="Wu G."/>
            <person name="Yamamoto D."/>
            <person name="Yang H.P."/>
            <person name="Yang S.P."/>
            <person name="Yorke J.A."/>
            <person name="Yoshida K."/>
            <person name="Zdobnov E."/>
            <person name="Zhang P."/>
            <person name="Zhang Y."/>
            <person name="Zimin A.V."/>
            <person name="Baldwin J."/>
            <person name="Abdouelleil A."/>
            <person name="Abdulkadir J."/>
            <person name="Abebe A."/>
            <person name="Abera B."/>
            <person name="Abreu J."/>
            <person name="Acer S.C."/>
            <person name="Aftuck L."/>
            <person name="Alexander A."/>
            <person name="An P."/>
            <person name="Anderson E."/>
            <person name="Anderson S."/>
            <person name="Arachi H."/>
            <person name="Azer M."/>
            <person name="Bachantsang P."/>
            <person name="Barry A."/>
            <person name="Bayul T."/>
            <person name="Berlin A."/>
            <person name="Bessette D."/>
            <person name="Bloom T."/>
            <person name="Blye J."/>
            <person name="Boguslavskiy L."/>
            <person name="Bonnet C."/>
            <person name="Boukhgalter B."/>
            <person name="Bourzgui I."/>
            <person name="Brown A."/>
            <person name="Cahill P."/>
            <person name="Channer S."/>
            <person name="Cheshatsang Y."/>
            <person name="Chuda L."/>
            <person name="Citroen M."/>
            <person name="Collymore A."/>
            <person name="Cooke P."/>
            <person name="Costello M."/>
            <person name="D'Aco K."/>
            <person name="Daza R."/>
            <person name="De Haan G."/>
            <person name="DeGray S."/>
            <person name="DeMaso C."/>
            <person name="Dhargay N."/>
            <person name="Dooley K."/>
            <person name="Dooley E."/>
            <person name="Doricent M."/>
            <person name="Dorje P."/>
            <person name="Dorjee K."/>
            <person name="Dupes A."/>
            <person name="Elong R."/>
            <person name="Falk J."/>
            <person name="Farina A."/>
            <person name="Faro S."/>
            <person name="Ferguson D."/>
            <person name="Fisher S."/>
            <person name="Foley C.D."/>
            <person name="Franke A."/>
            <person name="Friedrich D."/>
            <person name="Gadbois L."/>
            <person name="Gearin G."/>
            <person name="Gearin C.R."/>
            <person name="Giannoukos G."/>
            <person name="Goode T."/>
            <person name="Graham J."/>
            <person name="Grandbois E."/>
            <person name="Grewal S."/>
            <person name="Gyaltsen K."/>
            <person name="Hafez N."/>
            <person name="Hagos B."/>
            <person name="Hall J."/>
            <person name="Henson C."/>
            <person name="Hollinger A."/>
            <person name="Honan T."/>
            <person name="Huard M.D."/>
            <person name="Hughes L."/>
            <person name="Hurhula B."/>
            <person name="Husby M.E."/>
            <person name="Kamat A."/>
            <person name="Kanga B."/>
            <person name="Kashin S."/>
            <person name="Khazanovich D."/>
            <person name="Kisner P."/>
            <person name="Lance K."/>
            <person name="Lara M."/>
            <person name="Lee W."/>
            <person name="Lennon N."/>
            <person name="Letendre F."/>
            <person name="LeVine R."/>
            <person name="Lipovsky A."/>
            <person name="Liu X."/>
            <person name="Liu J."/>
            <person name="Liu S."/>
            <person name="Lokyitsang T."/>
            <person name="Lokyitsang Y."/>
            <person name="Lubonja R."/>
            <person name="Lui A."/>
            <person name="MacDonald P."/>
            <person name="Magnisalis V."/>
            <person name="Maru K."/>
            <person name="Matthews C."/>
            <person name="McCusker W."/>
            <person name="McDonough S."/>
            <person name="Mehta T."/>
            <person name="Meldrim J."/>
            <person name="Meneus L."/>
            <person name="Mihai O."/>
            <person name="Mihalev A."/>
            <person name="Mihova T."/>
            <person name="Mittelman R."/>
            <person name="Mlenga V."/>
            <person name="Montmayeur A."/>
            <person name="Mulrain L."/>
            <person name="Navidi A."/>
            <person name="Naylor J."/>
            <person name="Negash T."/>
            <person name="Nguyen T."/>
            <person name="Nguyen N."/>
            <person name="Nicol R."/>
            <person name="Norbu C."/>
            <person name="Norbu N."/>
            <person name="Novod N."/>
            <person name="O'Neill B."/>
            <person name="Osman S."/>
            <person name="Markiewicz E."/>
            <person name="Oyono O.L."/>
            <person name="Patti C."/>
            <person name="Phunkhang P."/>
            <person name="Pierre F."/>
            <person name="Priest M."/>
            <person name="Raghuraman S."/>
            <person name="Rege F."/>
            <person name="Reyes R."/>
            <person name="Rise C."/>
            <person name="Rogov P."/>
            <person name="Ross K."/>
            <person name="Ryan E."/>
            <person name="Settipalli S."/>
            <person name="Shea T."/>
            <person name="Sherpa N."/>
            <person name="Shi L."/>
            <person name="Shih D."/>
            <person name="Sparrow T."/>
            <person name="Spaulding J."/>
            <person name="Stalker J."/>
            <person name="Stange-Thomann N."/>
            <person name="Stavropoulos S."/>
            <person name="Stone C."/>
            <person name="Strader C."/>
            <person name="Tesfaye S."/>
            <person name="Thomson T."/>
            <person name="Thoulutsang Y."/>
            <person name="Thoulutsang D."/>
            <person name="Topham K."/>
            <person name="Topping I."/>
            <person name="Tsamla T."/>
            <person name="Vassiliev H."/>
            <person name="Vo A."/>
            <person name="Wangchuk T."/>
            <person name="Wangdi T."/>
            <person name="Weiand M."/>
            <person name="Wilkinson J."/>
            <person name="Wilson A."/>
            <person name="Yadav S."/>
            <person name="Young G."/>
            <person name="Yu Q."/>
            <person name="Zembek L."/>
            <person name="Zhong D."/>
            <person name="Zimmer A."/>
            <person name="Zwirko Z."/>
            <person name="Jaffe D.B."/>
            <person name="Alvarez P."/>
            <person name="Brockman W."/>
            <person name="Butler J."/>
            <person name="Chin C."/>
            <person name="Gnerre S."/>
            <person name="Grabherr M."/>
            <person name="Kleber M."/>
            <person name="Mauceli E."/>
            <person name="MacCallum I."/>
        </authorList>
    </citation>
    <scope>NUCLEOTIDE SEQUENCE [LARGE SCALE GENOMIC DNA]</scope>
    <source>
        <strain evidence="10">Tucson 15287-2541.00</strain>
    </source>
</reference>
<sequence>MIVDHIYSPVSSDIPHAFAVNDTRNEGTLYCGPHFKCMETFANVFHYQLRLDHVASLPPMSELQEQMAEGGYNVSLHGVSIRTMLLNSSSNVKYSYPIEVGKYCVAIPLAPELSKWMYVVWPLGRYVWATLFLGIFYVAFLLRYNQYPERISSPYRRNLLHAMALLMYSPNMNVHLPLISPPIRMIVFYTLLYAQGFIISIYYFSHFTSYNMKPVFVKPINTLQELIESGVRIIIPDTLLEELRIELLTHPSRNYAYVFTHDTWKFFDRQQRVLIQPYFQMSKICFGGVLKAFPLQREAPFASALDRFVLYVREVGLWKYWEEMAFIYALRADYANIFVDSYSVEPLNVEFFAIAWIVLADLGWYISQQLDGDHMDNVEKFIRTIDDAFELTQIVNTNNSEMRAILSAVRRNQANFVFTNGPNDPILQIANKVLIGRHFNLLIIIIMDKVSDMEPMYDICRFLNRYQYENSLLYFESVDGINQLFGASEYPQMTIENRTDLRKFMQKKMKEILNLSKNVGGYQFATPLREDVPHLFRVGERYEGSTYRIINTFVKHINGRFKEWELPQDALGGRAVNMKQTLQLVRERQIQFSAHAYALFMPDDELEKSYPLLVVRWCLMVPLYNSVSTYFYALQPFDWTVWFFVLGTFVLLSLLELLWLCLGSANAAEGPTVALLNSYCYIINISTGRQLLHKPSVIRFLLLFAVFFHGFFLSANYTSTLGSILTVNLFHAQLNTMDDIIIAQLPVMIIDYELEFLLQAHTELPVEFSKLLRPVDSGIFAQHQLSFNSSFAYFVTEDTWQFLDGQQQHLKQRQFKMSDICFGSYHLAYPMQKDSSLWRDLEYFTFRVHSSGLLYYYARISLESAMHAGLVQRLQENKDFESAGLQHLAIAFFFLVTMSAIAAIVFALEVFLARNSRN</sequence>
<feature type="transmembrane region" description="Helical" evidence="8">
    <location>
        <begin position="639"/>
        <end position="662"/>
    </location>
</feature>
<dbReference type="GO" id="GO:0005886">
    <property type="term" value="C:plasma membrane"/>
    <property type="evidence" value="ECO:0007669"/>
    <property type="project" value="UniProtKB-SubCell"/>
</dbReference>
<evidence type="ECO:0000256" key="3">
    <source>
        <dbReference type="ARBA" id="ARBA00022692"/>
    </source>
</evidence>
<organism evidence="10">
    <name type="scientific">Drosophila grimshawi</name>
    <name type="common">Hawaiian fruit fly</name>
    <name type="synonym">Idiomyia grimshawi</name>
    <dbReference type="NCBI Taxonomy" id="7222"/>
    <lineage>
        <taxon>Eukaryota</taxon>
        <taxon>Metazoa</taxon>
        <taxon>Ecdysozoa</taxon>
        <taxon>Arthropoda</taxon>
        <taxon>Hexapoda</taxon>
        <taxon>Insecta</taxon>
        <taxon>Pterygota</taxon>
        <taxon>Neoptera</taxon>
        <taxon>Endopterygota</taxon>
        <taxon>Diptera</taxon>
        <taxon>Brachycera</taxon>
        <taxon>Muscomorpha</taxon>
        <taxon>Ephydroidea</taxon>
        <taxon>Drosophilidae</taxon>
        <taxon>Drosophila</taxon>
        <taxon>Hawaiian Drosophila</taxon>
    </lineage>
</organism>
<dbReference type="InParanoid" id="B4JWB3"/>
<dbReference type="OrthoDB" id="8044407at2759"/>
<evidence type="ECO:0000313" key="10">
    <source>
        <dbReference type="Proteomes" id="UP000001070"/>
    </source>
</evidence>
<keyword evidence="4 8" id="KW-1133">Transmembrane helix</keyword>
<protein>
    <submittedName>
        <fullName evidence="9">GH23005</fullName>
    </submittedName>
</protein>
<evidence type="ECO:0000256" key="4">
    <source>
        <dbReference type="ARBA" id="ARBA00022989"/>
    </source>
</evidence>
<dbReference type="OMA" id="WNYWEEI"/>
<name>B4JWB3_DROGR</name>
<dbReference type="InterPro" id="IPR052192">
    <property type="entry name" value="Insect_Ionotropic_Sensory_Rcpt"/>
</dbReference>
<evidence type="ECO:0000313" key="9">
    <source>
        <dbReference type="EMBL" id="EDV98251.1"/>
    </source>
</evidence>
<comment type="subcellular location">
    <subcellularLocation>
        <location evidence="1">Cell membrane</location>
        <topology evidence="1">Multi-pass membrane protein</topology>
    </subcellularLocation>
</comment>
<keyword evidence="3 8" id="KW-0812">Transmembrane</keyword>
<feature type="transmembrane region" description="Helical" evidence="8">
    <location>
        <begin position="123"/>
        <end position="142"/>
    </location>
</feature>
<dbReference type="eggNOG" id="ENOG502T85Z">
    <property type="taxonomic scope" value="Eukaryota"/>
</dbReference>
<keyword evidence="10" id="KW-1185">Reference proteome</keyword>
<feature type="transmembrane region" description="Helical" evidence="8">
    <location>
        <begin position="610"/>
        <end position="633"/>
    </location>
</feature>